<dbReference type="OrthoDB" id="2867502at2"/>
<comment type="caution">
    <text evidence="1">The sequence shown here is derived from an EMBL/GenBank/DDBJ whole genome shotgun (WGS) entry which is preliminary data.</text>
</comment>
<dbReference type="InterPro" id="IPR028957">
    <property type="entry name" value="Imm50"/>
</dbReference>
<dbReference type="EMBL" id="WEGJ01000006">
    <property type="protein sequence ID" value="MQY12374.1"/>
    <property type="molecule type" value="Genomic_DNA"/>
</dbReference>
<dbReference type="AlphaFoldDB" id="A0A7K0CI14"/>
<protein>
    <submittedName>
        <fullName evidence="1">Uncharacterized protein</fullName>
    </submittedName>
</protein>
<gene>
    <name evidence="1" type="ORF">SRB5_25070</name>
</gene>
<evidence type="ECO:0000313" key="1">
    <source>
        <dbReference type="EMBL" id="MQY12374.1"/>
    </source>
</evidence>
<dbReference type="Pfam" id="PF15594">
    <property type="entry name" value="Imm50"/>
    <property type="match status" value="1"/>
</dbReference>
<organism evidence="1 2">
    <name type="scientific">Streptomyces smaragdinus</name>
    <dbReference type="NCBI Taxonomy" id="2585196"/>
    <lineage>
        <taxon>Bacteria</taxon>
        <taxon>Bacillati</taxon>
        <taxon>Actinomycetota</taxon>
        <taxon>Actinomycetes</taxon>
        <taxon>Kitasatosporales</taxon>
        <taxon>Streptomycetaceae</taxon>
        <taxon>Streptomyces</taxon>
    </lineage>
</organism>
<dbReference type="Proteomes" id="UP000466345">
    <property type="component" value="Unassembled WGS sequence"/>
</dbReference>
<sequence length="164" mass="18043">MRPVTGTWTDLLRHPSPLDRLFSSVPPLRGVRLRSVTLDRSGPTVTLRVDLPGVPDLVAGKWECDTVQCQVRFLAVGGLRMSGWTPPVVVDVGLERLARRRVGVRVTGEGTRLVFVASDALDVGRVSAFRAGDDGGPHRFVRPLDARLYAGTPEPHERAFFEHL</sequence>
<name>A0A7K0CI14_9ACTN</name>
<keyword evidence="2" id="KW-1185">Reference proteome</keyword>
<reference evidence="1 2" key="1">
    <citation type="submission" date="2019-10" db="EMBL/GenBank/DDBJ databases">
        <title>Streptomyces smaragdinus sp. nov. and Streptomyces fabii sp. nov., isolated from the gut of fungus growing-termite Macrotermes natalensis.</title>
        <authorList>
            <person name="Schwitalla J."/>
            <person name="Benndorf R."/>
            <person name="Martin K."/>
            <person name="De Beer W."/>
            <person name="Kaster A.-K."/>
            <person name="Vollmers J."/>
            <person name="Poulsen M."/>
            <person name="Beemelmanns C."/>
        </authorList>
    </citation>
    <scope>NUCLEOTIDE SEQUENCE [LARGE SCALE GENOMIC DNA]</scope>
    <source>
        <strain evidence="1 2">RB5</strain>
    </source>
</reference>
<proteinExistence type="predicted"/>
<evidence type="ECO:0000313" key="2">
    <source>
        <dbReference type="Proteomes" id="UP000466345"/>
    </source>
</evidence>
<accession>A0A7K0CI14</accession>